<name>A0A1I6GL06_9EURY</name>
<keyword evidence="3" id="KW-1185">Reference proteome</keyword>
<dbReference type="RefSeq" id="WP_089877919.1">
    <property type="nucleotide sequence ID" value="NZ_FOYS01000002.1"/>
</dbReference>
<reference evidence="3" key="1">
    <citation type="submission" date="2016-10" db="EMBL/GenBank/DDBJ databases">
        <authorList>
            <person name="Varghese N."/>
            <person name="Submissions S."/>
        </authorList>
    </citation>
    <scope>NUCLEOTIDE SEQUENCE [LARGE SCALE GENOMIC DNA]</scope>
    <source>
        <strain evidence="3">CGMCC 1.8711</strain>
    </source>
</reference>
<gene>
    <name evidence="2" type="ORF">SAMN04488124_1210</name>
</gene>
<dbReference type="OrthoDB" id="342077at2157"/>
<keyword evidence="1" id="KW-0812">Transmembrane</keyword>
<keyword evidence="1" id="KW-0472">Membrane</keyword>
<dbReference type="AlphaFoldDB" id="A0A1I6GL06"/>
<keyword evidence="1" id="KW-1133">Transmembrane helix</keyword>
<evidence type="ECO:0000313" key="3">
    <source>
        <dbReference type="Proteomes" id="UP000243250"/>
    </source>
</evidence>
<evidence type="ECO:0000313" key="2">
    <source>
        <dbReference type="EMBL" id="SFR42902.1"/>
    </source>
</evidence>
<organism evidence="2 3">
    <name type="scientific">Halogeometricum limi</name>
    <dbReference type="NCBI Taxonomy" id="555875"/>
    <lineage>
        <taxon>Archaea</taxon>
        <taxon>Methanobacteriati</taxon>
        <taxon>Methanobacteriota</taxon>
        <taxon>Stenosarchaea group</taxon>
        <taxon>Halobacteria</taxon>
        <taxon>Halobacteriales</taxon>
        <taxon>Haloferacaceae</taxon>
        <taxon>Halogeometricum</taxon>
    </lineage>
</organism>
<protein>
    <submittedName>
        <fullName evidence="2">Uncharacterized protein</fullName>
    </submittedName>
</protein>
<evidence type="ECO:0000256" key="1">
    <source>
        <dbReference type="SAM" id="Phobius"/>
    </source>
</evidence>
<dbReference type="EMBL" id="FOYS01000002">
    <property type="protein sequence ID" value="SFR42902.1"/>
    <property type="molecule type" value="Genomic_DNA"/>
</dbReference>
<feature type="transmembrane region" description="Helical" evidence="1">
    <location>
        <begin position="68"/>
        <end position="92"/>
    </location>
</feature>
<sequence length="107" mass="12028">MSTSGWRRRVGDEWGQLTGGPLSATWWLTRAVLRVAFMEAIFMFIMLLNTRPEVLEGVIAGSEPWWALLVAIVTTPILLGAFLFVAVVSFVLPFLPRRDPSRPGAWR</sequence>
<feature type="transmembrane region" description="Helical" evidence="1">
    <location>
        <begin position="31"/>
        <end position="48"/>
    </location>
</feature>
<accession>A0A1I6GL06</accession>
<proteinExistence type="predicted"/>
<dbReference type="Proteomes" id="UP000243250">
    <property type="component" value="Unassembled WGS sequence"/>
</dbReference>